<dbReference type="EMBL" id="JACCBH010000001">
    <property type="protein sequence ID" value="NYD55437.1"/>
    <property type="molecule type" value="Genomic_DNA"/>
</dbReference>
<reference evidence="2 3" key="1">
    <citation type="submission" date="2020-07" db="EMBL/GenBank/DDBJ databases">
        <title>Sequencing the genomes of 1000 actinobacteria strains.</title>
        <authorList>
            <person name="Klenk H.-P."/>
        </authorList>
    </citation>
    <scope>NUCLEOTIDE SEQUENCE [LARGE SCALE GENOMIC DNA]</scope>
    <source>
        <strain evidence="2 3">DSM 22185</strain>
    </source>
</reference>
<comment type="caution">
    <text evidence="2">The sequence shown here is derived from an EMBL/GenBank/DDBJ whole genome shotgun (WGS) entry which is preliminary data.</text>
</comment>
<evidence type="ECO:0000313" key="3">
    <source>
        <dbReference type="Proteomes" id="UP000552045"/>
    </source>
</evidence>
<dbReference type="PANTHER" id="PTHR34202">
    <property type="entry name" value="UPF0548 PROTEIN"/>
    <property type="match status" value="1"/>
</dbReference>
<accession>A0A7Y9EWV8</accession>
<sequence>MIAAVGHGDDLWNRAAADLLRWKVKRRSGFSVDDAGPVRSGARPTMTARVLGVRIPEPIEVLDVTQSPDRVGFVYRTLPGHPVDGCEAFLMHRAASEDTIFLTIRSLTRASDSRPWRALFPLLALAQRAVRRRYLKSLR</sequence>
<dbReference type="InterPro" id="IPR018960">
    <property type="entry name" value="DUF1990"/>
</dbReference>
<evidence type="ECO:0000313" key="2">
    <source>
        <dbReference type="EMBL" id="NYD55437.1"/>
    </source>
</evidence>
<proteinExistence type="predicted"/>
<dbReference type="AlphaFoldDB" id="A0A7Y9EWV8"/>
<keyword evidence="3" id="KW-1185">Reference proteome</keyword>
<dbReference type="PIRSF" id="PIRSF010260">
    <property type="entry name" value="UCP010260"/>
    <property type="match status" value="1"/>
</dbReference>
<organism evidence="2 3">
    <name type="scientific">Microbacterium pseudoresistens</name>
    <dbReference type="NCBI Taxonomy" id="640634"/>
    <lineage>
        <taxon>Bacteria</taxon>
        <taxon>Bacillati</taxon>
        <taxon>Actinomycetota</taxon>
        <taxon>Actinomycetes</taxon>
        <taxon>Micrococcales</taxon>
        <taxon>Microbacteriaceae</taxon>
        <taxon>Microbacterium</taxon>
    </lineage>
</organism>
<dbReference type="Pfam" id="PF09348">
    <property type="entry name" value="DUF1990"/>
    <property type="match status" value="1"/>
</dbReference>
<dbReference type="InterPro" id="IPR014457">
    <property type="entry name" value="UCP010260"/>
</dbReference>
<feature type="domain" description="DUF1990" evidence="1">
    <location>
        <begin position="4"/>
        <end position="136"/>
    </location>
</feature>
<dbReference type="Proteomes" id="UP000552045">
    <property type="component" value="Unassembled WGS sequence"/>
</dbReference>
<evidence type="ECO:0000259" key="1">
    <source>
        <dbReference type="Pfam" id="PF09348"/>
    </source>
</evidence>
<gene>
    <name evidence="2" type="ORF">BKA02_002492</name>
</gene>
<dbReference type="PANTHER" id="PTHR34202:SF1">
    <property type="entry name" value="UPF0548 PROTEIN"/>
    <property type="match status" value="1"/>
</dbReference>
<name>A0A7Y9EWV8_9MICO</name>
<protein>
    <submittedName>
        <fullName evidence="2">Uncharacterized protein (UPF0548 family)</fullName>
    </submittedName>
</protein>